<dbReference type="AlphaFoldDB" id="A0A0S4MMJ2"/>
<evidence type="ECO:0000313" key="1">
    <source>
        <dbReference type="EMBL" id="CUT98546.1"/>
    </source>
</evidence>
<dbReference type="GO" id="GO:0008233">
    <property type="term" value="F:peptidase activity"/>
    <property type="evidence" value="ECO:0007669"/>
    <property type="project" value="UniProtKB-KW"/>
</dbReference>
<keyword evidence="1" id="KW-0378">Hydrolase</keyword>
<organism evidence="1 2">
    <name type="scientific">Echinococcus multilocularis</name>
    <name type="common">Fox tapeworm</name>
    <dbReference type="NCBI Taxonomy" id="6211"/>
    <lineage>
        <taxon>Eukaryota</taxon>
        <taxon>Metazoa</taxon>
        <taxon>Spiralia</taxon>
        <taxon>Lophotrochozoa</taxon>
        <taxon>Platyhelminthes</taxon>
        <taxon>Cestoda</taxon>
        <taxon>Eucestoda</taxon>
        <taxon>Cyclophyllidea</taxon>
        <taxon>Taeniidae</taxon>
        <taxon>Echinococcus</taxon>
    </lineage>
</organism>
<evidence type="ECO:0000313" key="2">
    <source>
        <dbReference type="Proteomes" id="UP000017246"/>
    </source>
</evidence>
<dbReference type="EMBL" id="LN902841">
    <property type="protein sequence ID" value="CUT98546.1"/>
    <property type="molecule type" value="Genomic_DNA"/>
</dbReference>
<keyword evidence="2" id="KW-1185">Reference proteome</keyword>
<name>A0A0S4MMJ2_ECHMU</name>
<sequence length="118" mass="13413">MTAYPACANIPKLQRWRRKHHCKNLYWESRSRLWKVDHALARSGRDSSPHGPLYILRGASTPYKGSEFLSSTSALIPLERTEKLNGGDVIYLVALNEGVQRNCGFAVFRARSLLLKSR</sequence>
<dbReference type="GO" id="GO:0006508">
    <property type="term" value="P:proteolysis"/>
    <property type="evidence" value="ECO:0007669"/>
    <property type="project" value="UniProtKB-KW"/>
</dbReference>
<protein>
    <submittedName>
        <fullName evidence="1">Intermembrane space AAA protease IAP-1</fullName>
    </submittedName>
</protein>
<reference evidence="1" key="2">
    <citation type="submission" date="2015-11" db="EMBL/GenBank/DDBJ databases">
        <authorList>
            <person name="Zhang Y."/>
            <person name="Guo Z."/>
        </authorList>
    </citation>
    <scope>NUCLEOTIDE SEQUENCE</scope>
</reference>
<dbReference type="Proteomes" id="UP000017246">
    <property type="component" value="Unassembled WGS sequence"/>
</dbReference>
<keyword evidence="1" id="KW-0645">Protease</keyword>
<accession>A0A0S4MMJ2</accession>
<proteinExistence type="predicted"/>
<reference evidence="1" key="1">
    <citation type="journal article" date="2013" name="Nature">
        <title>The genomes of four tapeworm species reveal adaptations to parasitism.</title>
        <authorList>
            <person name="Tsai I.J."/>
            <person name="Zarowiecki M."/>
            <person name="Holroyd N."/>
            <person name="Garciarrubio A."/>
            <person name="Sanchez-Flores A."/>
            <person name="Brooks K.L."/>
            <person name="Tracey A."/>
            <person name="Bobes R.J."/>
            <person name="Fragoso G."/>
            <person name="Sciutto E."/>
            <person name="Aslett M."/>
            <person name="Beasley H."/>
            <person name="Bennett H.M."/>
            <person name="Cai J."/>
            <person name="Camicia F."/>
            <person name="Clark R."/>
            <person name="Cucher M."/>
            <person name="De Silva N."/>
            <person name="Day T.A."/>
            <person name="Deplazes P."/>
            <person name="Estrada K."/>
            <person name="Fernandez C."/>
            <person name="Holland P.W."/>
            <person name="Hou J."/>
            <person name="Hu S."/>
            <person name="Huckvale T."/>
            <person name="Hung S.S."/>
            <person name="Kamenetzky L."/>
            <person name="Keane J.A."/>
            <person name="Kiss F."/>
            <person name="Koziol U."/>
            <person name="Lambert O."/>
            <person name="Liu K."/>
            <person name="Luo X."/>
            <person name="Luo Y."/>
            <person name="Macchiaroli N."/>
            <person name="Nichol S."/>
            <person name="Paps J."/>
            <person name="Parkinson J."/>
            <person name="Pouchkina-Stantcheva N."/>
            <person name="Riddiford N."/>
            <person name="Rosenzvit M."/>
            <person name="Salinas G."/>
            <person name="Wasmuth J.D."/>
            <person name="Zamanian M."/>
            <person name="Zheng Y."/>
            <person name="Cai X."/>
            <person name="Soberon X."/>
            <person name="Olson P.D."/>
            <person name="Laclette J.P."/>
            <person name="Brehm K."/>
            <person name="Berriman M."/>
            <person name="Garciarrubio A."/>
            <person name="Bobes R.J."/>
            <person name="Fragoso G."/>
            <person name="Sanchez-Flores A."/>
            <person name="Estrada K."/>
            <person name="Cevallos M.A."/>
            <person name="Morett E."/>
            <person name="Gonzalez V."/>
            <person name="Portillo T."/>
            <person name="Ochoa-Leyva A."/>
            <person name="Jose M.V."/>
            <person name="Sciutto E."/>
            <person name="Landa A."/>
            <person name="Jimenez L."/>
            <person name="Valdes V."/>
            <person name="Carrero J.C."/>
            <person name="Larralde C."/>
            <person name="Morales-Montor J."/>
            <person name="Limon-Lason J."/>
            <person name="Soberon X."/>
            <person name="Laclette J.P."/>
        </authorList>
    </citation>
    <scope>NUCLEOTIDE SEQUENCE [LARGE SCALE GENOMIC DNA]</scope>
</reference>